<reference evidence="10 11" key="1">
    <citation type="journal article" date="2016" name="Nat. Commun.">
        <title>Thousands of microbial genomes shed light on interconnected biogeochemical processes in an aquifer system.</title>
        <authorList>
            <person name="Anantharaman K."/>
            <person name="Brown C.T."/>
            <person name="Hug L.A."/>
            <person name="Sharon I."/>
            <person name="Castelle C.J."/>
            <person name="Probst A.J."/>
            <person name="Thomas B.C."/>
            <person name="Singh A."/>
            <person name="Wilkins M.J."/>
            <person name="Karaoz U."/>
            <person name="Brodie E.L."/>
            <person name="Williams K.H."/>
            <person name="Hubbard S.S."/>
            <person name="Banfield J.F."/>
        </authorList>
    </citation>
    <scope>NUCLEOTIDE SEQUENCE [LARGE SCALE GENOMIC DNA]</scope>
</reference>
<feature type="transmembrane region" description="Helical" evidence="8">
    <location>
        <begin position="321"/>
        <end position="337"/>
    </location>
</feature>
<feature type="transmembrane region" description="Helical" evidence="8">
    <location>
        <begin position="12"/>
        <end position="30"/>
    </location>
</feature>
<evidence type="ECO:0000256" key="5">
    <source>
        <dbReference type="ARBA" id="ARBA00022692"/>
    </source>
</evidence>
<evidence type="ECO:0000256" key="7">
    <source>
        <dbReference type="ARBA" id="ARBA00023136"/>
    </source>
</evidence>
<proteinExistence type="predicted"/>
<dbReference type="Pfam" id="PF13231">
    <property type="entry name" value="PMT_2"/>
    <property type="match status" value="1"/>
</dbReference>
<evidence type="ECO:0000256" key="4">
    <source>
        <dbReference type="ARBA" id="ARBA00022679"/>
    </source>
</evidence>
<evidence type="ECO:0000259" key="9">
    <source>
        <dbReference type="Pfam" id="PF13231"/>
    </source>
</evidence>
<feature type="domain" description="Glycosyltransferase RgtA/B/C/D-like" evidence="9">
    <location>
        <begin position="63"/>
        <end position="226"/>
    </location>
</feature>
<dbReference type="AlphaFoldDB" id="A0A1F6LKC6"/>
<evidence type="ECO:0000313" key="10">
    <source>
        <dbReference type="EMBL" id="OGH59816.1"/>
    </source>
</evidence>
<protein>
    <recommendedName>
        <fullName evidence="9">Glycosyltransferase RgtA/B/C/D-like domain-containing protein</fullName>
    </recommendedName>
</protein>
<dbReference type="EMBL" id="MFPS01000006">
    <property type="protein sequence ID" value="OGH59816.1"/>
    <property type="molecule type" value="Genomic_DNA"/>
</dbReference>
<evidence type="ECO:0000256" key="2">
    <source>
        <dbReference type="ARBA" id="ARBA00022475"/>
    </source>
</evidence>
<feature type="transmembrane region" description="Helical" evidence="8">
    <location>
        <begin position="210"/>
        <end position="227"/>
    </location>
</feature>
<dbReference type="GO" id="GO:0010041">
    <property type="term" value="P:response to iron(III) ion"/>
    <property type="evidence" value="ECO:0007669"/>
    <property type="project" value="TreeGrafter"/>
</dbReference>
<feature type="transmembrane region" description="Helical" evidence="8">
    <location>
        <begin position="264"/>
        <end position="284"/>
    </location>
</feature>
<evidence type="ECO:0000256" key="8">
    <source>
        <dbReference type="SAM" id="Phobius"/>
    </source>
</evidence>
<accession>A0A1F6LKC6</accession>
<dbReference type="InterPro" id="IPR038731">
    <property type="entry name" value="RgtA/B/C-like"/>
</dbReference>
<organism evidence="10 11">
    <name type="scientific">Candidatus Magasanikbacteria bacterium RIFCSPHIGHO2_01_FULL_33_34</name>
    <dbReference type="NCBI Taxonomy" id="1798671"/>
    <lineage>
        <taxon>Bacteria</taxon>
        <taxon>Candidatus Magasanikiibacteriota</taxon>
    </lineage>
</organism>
<evidence type="ECO:0000313" key="11">
    <source>
        <dbReference type="Proteomes" id="UP000177067"/>
    </source>
</evidence>
<dbReference type="Proteomes" id="UP000177067">
    <property type="component" value="Unassembled WGS sequence"/>
</dbReference>
<keyword evidence="4" id="KW-0808">Transferase</keyword>
<dbReference type="PANTHER" id="PTHR33908:SF3">
    <property type="entry name" value="UNDECAPRENYL PHOSPHATE-ALPHA-4-AMINO-4-DEOXY-L-ARABINOSE ARABINOSYL TRANSFERASE"/>
    <property type="match status" value="1"/>
</dbReference>
<feature type="transmembrane region" description="Helical" evidence="8">
    <location>
        <begin position="167"/>
        <end position="198"/>
    </location>
</feature>
<evidence type="ECO:0000256" key="6">
    <source>
        <dbReference type="ARBA" id="ARBA00022989"/>
    </source>
</evidence>
<dbReference type="GO" id="GO:0009103">
    <property type="term" value="P:lipopolysaccharide biosynthetic process"/>
    <property type="evidence" value="ECO:0007669"/>
    <property type="project" value="UniProtKB-ARBA"/>
</dbReference>
<keyword evidence="2" id="KW-1003">Cell membrane</keyword>
<keyword evidence="7 8" id="KW-0472">Membrane</keyword>
<dbReference type="GO" id="GO:0005886">
    <property type="term" value="C:plasma membrane"/>
    <property type="evidence" value="ECO:0007669"/>
    <property type="project" value="UniProtKB-SubCell"/>
</dbReference>
<feature type="transmembrane region" description="Helical" evidence="8">
    <location>
        <begin position="296"/>
        <end position="315"/>
    </location>
</feature>
<dbReference type="PANTHER" id="PTHR33908">
    <property type="entry name" value="MANNOSYLTRANSFERASE YKCB-RELATED"/>
    <property type="match status" value="1"/>
</dbReference>
<keyword evidence="6 8" id="KW-1133">Transmembrane helix</keyword>
<keyword evidence="3" id="KW-0328">Glycosyltransferase</keyword>
<evidence type="ECO:0000256" key="1">
    <source>
        <dbReference type="ARBA" id="ARBA00004651"/>
    </source>
</evidence>
<sequence length="506" mass="59863">MAYIKKFIYNWYPLFLILIPALFFRIHLLINRGTFWFDELFSIHFSTIPSWSDTIKYWILETNPPLYTFFLRFYLRLIDNSNEILVRLPSLFFSIASIILLYIFAQKIFSKRTAIISSILLSISGLNLLISTETRIYSLLTLLTILSFIFFYKLIISKEKENFNKNYLWIIYLLTNLLLLYAHLTSVVIVLIQLFVLHISRPQKETFKKWYGGHILISSIFLIWFIPSFYSKFNSQISSAWYFSADGNLFDLILKPLINSIEGGFIGTLFYILIILSVYLLILMIKNNSNTKEKNILIMVSLWAFLPPIFSSLLHVYILKYITISYPAIFLIFAYIADKHIKSSKLLFLLSFVIIMISLPRTIEVGFNPIFSWDSTIDYIEENENENTFTLIPFTEALPLNYYYRGPRPIEPIYLNDDNLSFEERLVRFNWNTMNTNKEEIREWLIDKIEKNNAKTIFFIQPSTGYEIVHETFLDMNWTLKNIHKQKGLSLNQLFEFEAPEFVECK</sequence>
<dbReference type="InterPro" id="IPR050297">
    <property type="entry name" value="LipidA_mod_glycosyltrf_83"/>
</dbReference>
<comment type="subcellular location">
    <subcellularLocation>
        <location evidence="1">Cell membrane</location>
        <topology evidence="1">Multi-pass membrane protein</topology>
    </subcellularLocation>
</comment>
<evidence type="ECO:0000256" key="3">
    <source>
        <dbReference type="ARBA" id="ARBA00022676"/>
    </source>
</evidence>
<feature type="transmembrane region" description="Helical" evidence="8">
    <location>
        <begin position="346"/>
        <end position="363"/>
    </location>
</feature>
<feature type="transmembrane region" description="Helical" evidence="8">
    <location>
        <begin position="136"/>
        <end position="155"/>
    </location>
</feature>
<keyword evidence="5 8" id="KW-0812">Transmembrane</keyword>
<feature type="transmembrane region" description="Helical" evidence="8">
    <location>
        <begin position="84"/>
        <end position="105"/>
    </location>
</feature>
<gene>
    <name evidence="10" type="ORF">A2725_02250</name>
</gene>
<dbReference type="GO" id="GO:0016763">
    <property type="term" value="F:pentosyltransferase activity"/>
    <property type="evidence" value="ECO:0007669"/>
    <property type="project" value="TreeGrafter"/>
</dbReference>
<name>A0A1F6LKC6_9BACT</name>
<comment type="caution">
    <text evidence="10">The sequence shown here is derived from an EMBL/GenBank/DDBJ whole genome shotgun (WGS) entry which is preliminary data.</text>
</comment>